<reference evidence="4" key="2">
    <citation type="submission" date="2021-01" db="UniProtKB">
        <authorList>
            <consortium name="EnsemblPlants"/>
        </authorList>
    </citation>
    <scope>IDENTIFICATION</scope>
</reference>
<evidence type="ECO:0000256" key="3">
    <source>
        <dbReference type="PROSITE-ProRule" id="PRU00023"/>
    </source>
</evidence>
<dbReference type="InParanoid" id="A0A7N2L6R4"/>
<keyword evidence="2 3" id="KW-0040">ANK repeat</keyword>
<dbReference type="PROSITE" id="PS50297">
    <property type="entry name" value="ANK_REP_REGION"/>
    <property type="match status" value="1"/>
</dbReference>
<dbReference type="Pfam" id="PF12796">
    <property type="entry name" value="Ank_2"/>
    <property type="match status" value="1"/>
</dbReference>
<dbReference type="PROSITE" id="PS50088">
    <property type="entry name" value="ANK_REPEAT"/>
    <property type="match status" value="1"/>
</dbReference>
<evidence type="ECO:0008006" key="6">
    <source>
        <dbReference type="Google" id="ProtNLM"/>
    </source>
</evidence>
<dbReference type="InterPro" id="IPR036770">
    <property type="entry name" value="Ankyrin_rpt-contain_sf"/>
</dbReference>
<accession>A0A7N2L6R4</accession>
<dbReference type="Pfam" id="PF13637">
    <property type="entry name" value="Ank_4"/>
    <property type="match status" value="1"/>
</dbReference>
<dbReference type="SMART" id="SM00248">
    <property type="entry name" value="ANK"/>
    <property type="match status" value="3"/>
</dbReference>
<evidence type="ECO:0000256" key="1">
    <source>
        <dbReference type="ARBA" id="ARBA00022737"/>
    </source>
</evidence>
<sequence length="183" mass="20938">MLALHISAKEGSVEVLKILFDYEKKKGKEIYPNNLNKVDRRKRTALHLAVLSGKREAVKIFLQDEIKQDKNGNKNPVDRDRNRHLINVQDKDGNTPLHLAAINGHYGILMMLAFHPRIDRMAMNNKGMSAADIILSDEQEGKNGLRQDKKKSRNINSSSMFMSVGTSARDEWRFSNYEKYVLA</sequence>
<evidence type="ECO:0000313" key="4">
    <source>
        <dbReference type="EnsemblPlants" id="QL03p028119:mrna"/>
    </source>
</evidence>
<protein>
    <recommendedName>
        <fullName evidence="6">Ankyrin repeat protein</fullName>
    </recommendedName>
</protein>
<dbReference type="Gramene" id="QL03p028119:mrna">
    <property type="protein sequence ID" value="QL03p028119:mrna"/>
    <property type="gene ID" value="QL03p028119"/>
</dbReference>
<keyword evidence="5" id="KW-1185">Reference proteome</keyword>
<dbReference type="AlphaFoldDB" id="A0A7N2L6R4"/>
<dbReference type="SUPFAM" id="SSF48403">
    <property type="entry name" value="Ankyrin repeat"/>
    <property type="match status" value="1"/>
</dbReference>
<reference evidence="4 5" key="1">
    <citation type="journal article" date="2016" name="G3 (Bethesda)">
        <title>First Draft Assembly and Annotation of the Genome of a California Endemic Oak Quercus lobata Nee (Fagaceae).</title>
        <authorList>
            <person name="Sork V.L."/>
            <person name="Fitz-Gibbon S.T."/>
            <person name="Puiu D."/>
            <person name="Crepeau M."/>
            <person name="Gugger P.F."/>
            <person name="Sherman R."/>
            <person name="Stevens K."/>
            <person name="Langley C.H."/>
            <person name="Pellegrini M."/>
            <person name="Salzberg S.L."/>
        </authorList>
    </citation>
    <scope>NUCLEOTIDE SEQUENCE [LARGE SCALE GENOMIC DNA]</scope>
    <source>
        <strain evidence="4 5">cv. SW786</strain>
    </source>
</reference>
<organism evidence="4 5">
    <name type="scientific">Quercus lobata</name>
    <name type="common">Valley oak</name>
    <dbReference type="NCBI Taxonomy" id="97700"/>
    <lineage>
        <taxon>Eukaryota</taxon>
        <taxon>Viridiplantae</taxon>
        <taxon>Streptophyta</taxon>
        <taxon>Embryophyta</taxon>
        <taxon>Tracheophyta</taxon>
        <taxon>Spermatophyta</taxon>
        <taxon>Magnoliopsida</taxon>
        <taxon>eudicotyledons</taxon>
        <taxon>Gunneridae</taxon>
        <taxon>Pentapetalae</taxon>
        <taxon>rosids</taxon>
        <taxon>fabids</taxon>
        <taxon>Fagales</taxon>
        <taxon>Fagaceae</taxon>
        <taxon>Quercus</taxon>
    </lineage>
</organism>
<dbReference type="EnsemblPlants" id="QL03p028119:mrna">
    <property type="protein sequence ID" value="QL03p028119:mrna"/>
    <property type="gene ID" value="QL03p028119"/>
</dbReference>
<dbReference type="PANTHER" id="PTHR24186">
    <property type="entry name" value="PROTEIN PHOSPHATASE 1 REGULATORY SUBUNIT"/>
    <property type="match status" value="1"/>
</dbReference>
<feature type="repeat" description="ANK" evidence="3">
    <location>
        <begin position="92"/>
        <end position="112"/>
    </location>
</feature>
<dbReference type="PANTHER" id="PTHR24186:SF50">
    <property type="entry name" value="ANKYRIN REPEAT-CONTAINING PROTEIN ITN1-LIKE ISOFORM X1"/>
    <property type="match status" value="1"/>
</dbReference>
<dbReference type="GO" id="GO:0005886">
    <property type="term" value="C:plasma membrane"/>
    <property type="evidence" value="ECO:0007669"/>
    <property type="project" value="TreeGrafter"/>
</dbReference>
<dbReference type="Gene3D" id="1.25.40.20">
    <property type="entry name" value="Ankyrin repeat-containing domain"/>
    <property type="match status" value="2"/>
</dbReference>
<proteinExistence type="predicted"/>
<name>A0A7N2L6R4_QUELO</name>
<dbReference type="InterPro" id="IPR002110">
    <property type="entry name" value="Ankyrin_rpt"/>
</dbReference>
<dbReference type="Proteomes" id="UP000594261">
    <property type="component" value="Chromosome 3"/>
</dbReference>
<evidence type="ECO:0000256" key="2">
    <source>
        <dbReference type="ARBA" id="ARBA00023043"/>
    </source>
</evidence>
<evidence type="ECO:0000313" key="5">
    <source>
        <dbReference type="Proteomes" id="UP000594261"/>
    </source>
</evidence>
<dbReference type="EMBL" id="LRBV02000003">
    <property type="status" value="NOT_ANNOTATED_CDS"/>
    <property type="molecule type" value="Genomic_DNA"/>
</dbReference>
<keyword evidence="1" id="KW-0677">Repeat</keyword>